<evidence type="ECO:0000313" key="11">
    <source>
        <dbReference type="Proteomes" id="UP000252558"/>
    </source>
</evidence>
<dbReference type="GO" id="GO:0009424">
    <property type="term" value="C:bacterial-type flagellum hook"/>
    <property type="evidence" value="ECO:0007669"/>
    <property type="project" value="InterPro"/>
</dbReference>
<dbReference type="InterPro" id="IPR053927">
    <property type="entry name" value="FlgK_helical"/>
</dbReference>
<protein>
    <recommendedName>
        <fullName evidence="4">Flagellar hook-associated protein 1</fullName>
    </recommendedName>
</protein>
<evidence type="ECO:0000259" key="7">
    <source>
        <dbReference type="Pfam" id="PF00460"/>
    </source>
</evidence>
<dbReference type="InterPro" id="IPR010930">
    <property type="entry name" value="Flg_bb/hook_C_dom"/>
</dbReference>
<comment type="subcellular location">
    <subcellularLocation>
        <location evidence="1">Bacterial flagellum</location>
    </subcellularLocation>
    <subcellularLocation>
        <location evidence="2">Secreted</location>
    </subcellularLocation>
</comment>
<evidence type="ECO:0000256" key="1">
    <source>
        <dbReference type="ARBA" id="ARBA00004365"/>
    </source>
</evidence>
<dbReference type="PANTHER" id="PTHR30033:SF1">
    <property type="entry name" value="FLAGELLAR HOOK-ASSOCIATED PROTEIN 1"/>
    <property type="match status" value="1"/>
</dbReference>
<evidence type="ECO:0000313" key="10">
    <source>
        <dbReference type="EMBL" id="RCU44588.1"/>
    </source>
</evidence>
<evidence type="ECO:0000256" key="3">
    <source>
        <dbReference type="ARBA" id="ARBA00009677"/>
    </source>
</evidence>
<evidence type="ECO:0000256" key="6">
    <source>
        <dbReference type="ARBA" id="ARBA00023143"/>
    </source>
</evidence>
<accession>A0A368N282</accession>
<dbReference type="PRINTS" id="PR01005">
    <property type="entry name" value="FLGHOOKAP1"/>
</dbReference>
<name>A0A368N282_9GAMM</name>
<keyword evidence="6" id="KW-0975">Bacterial flagellum</keyword>
<sequence length="669" mass="71383">MAVDLYQLGVSGLLSSQKQLSTTGHNIANVNTEGYSRQRVIQDAAPALWEGGSYFGTGTQVIDVQRSFNKFAYQELVFNQARLSGDETRGQKMSELDELLSRVGAGVGTSLNELFSAVNSVVDTPNDIGVRNVMLSNADTVAFNFNSIRATLENQLQGINEDIEVVADRISEIGAQIAVLNQDIISAEANGINNSPNDLLDKRDGLVKELAEYTTTSTVDNGDGSITVFIGNGQTLVTQVNSFEISVRTGNPDPQQTQLVLTNNGSGTVPLDGARMGGQIGAMFTYRDNDLRNAINELGLTAMAVADSFNQQQAQGLDLDGNIGNDLYRDINDIEVARLRMKYDSSNAGNMVGNVTINDMNMVTGDDYEVAYDLGTNSYTITNTNTGSNQTVVRGAAPFSFSFEGIDFNEESGAPADGDTFLLQPTASGAADIRLEIDQPERIAASSIAEVTANEKNVGTGSVSITNTTGIDNFNVGGLAFPYEVRFVNAVPVPGGTQYDVEIYDNSGALFSALPGAYDTTAQPTTINVPLAPGQSFDIEIEGDPVGQPPNAPDTFAVEYVFGSGNNKNALAMADLQTAKVAKNGRSTMFDNFQSLVTEVGAATQTAEINYNTSLALYTQAEERMQSISGVNLDEEASNLLRFQQSYNAAARIITVAGELFDTLLASAR</sequence>
<dbReference type="GO" id="GO:0005576">
    <property type="term" value="C:extracellular region"/>
    <property type="evidence" value="ECO:0007669"/>
    <property type="project" value="UniProtKB-SubCell"/>
</dbReference>
<comment type="similarity">
    <text evidence="3">Belongs to the flagella basal body rod proteins family.</text>
</comment>
<feature type="domain" description="Flagellar basal-body/hook protein C-terminal" evidence="8">
    <location>
        <begin position="626"/>
        <end position="665"/>
    </location>
</feature>
<evidence type="ECO:0000256" key="4">
    <source>
        <dbReference type="ARBA" id="ARBA00016244"/>
    </source>
</evidence>
<organism evidence="10 11">
    <name type="scientific">Corallincola holothuriorum</name>
    <dbReference type="NCBI Taxonomy" id="2282215"/>
    <lineage>
        <taxon>Bacteria</taxon>
        <taxon>Pseudomonadati</taxon>
        <taxon>Pseudomonadota</taxon>
        <taxon>Gammaproteobacteria</taxon>
        <taxon>Alteromonadales</taxon>
        <taxon>Psychromonadaceae</taxon>
        <taxon>Corallincola</taxon>
    </lineage>
</organism>
<keyword evidence="11" id="KW-1185">Reference proteome</keyword>
<evidence type="ECO:0000256" key="2">
    <source>
        <dbReference type="ARBA" id="ARBA00004613"/>
    </source>
</evidence>
<dbReference type="Proteomes" id="UP000252558">
    <property type="component" value="Unassembled WGS sequence"/>
</dbReference>
<evidence type="ECO:0000256" key="5">
    <source>
        <dbReference type="ARBA" id="ARBA00022525"/>
    </source>
</evidence>
<dbReference type="InterPro" id="IPR002371">
    <property type="entry name" value="FlgK"/>
</dbReference>
<dbReference type="SUPFAM" id="SSF64518">
    <property type="entry name" value="Phase 1 flagellin"/>
    <property type="match status" value="2"/>
</dbReference>
<reference evidence="10 11" key="1">
    <citation type="submission" date="2018-07" db="EMBL/GenBank/DDBJ databases">
        <title>Corallincola holothuriorum sp. nov., a new facultative anaerobe isolated from sea cucumber Apostichopus japonicus.</title>
        <authorList>
            <person name="Xia H."/>
        </authorList>
    </citation>
    <scope>NUCLEOTIDE SEQUENCE [LARGE SCALE GENOMIC DNA]</scope>
    <source>
        <strain evidence="10 11">C4</strain>
    </source>
</reference>
<dbReference type="NCBIfam" id="TIGR02492">
    <property type="entry name" value="flgK_ends"/>
    <property type="match status" value="1"/>
</dbReference>
<evidence type="ECO:0000259" key="8">
    <source>
        <dbReference type="Pfam" id="PF06429"/>
    </source>
</evidence>
<keyword evidence="10" id="KW-0966">Cell projection</keyword>
<dbReference type="Pfam" id="PF06429">
    <property type="entry name" value="Flg_bbr_C"/>
    <property type="match status" value="1"/>
</dbReference>
<dbReference type="OrthoDB" id="9802553at2"/>
<proteinExistence type="inferred from homology"/>
<dbReference type="EMBL" id="QPID01000013">
    <property type="protein sequence ID" value="RCU44588.1"/>
    <property type="molecule type" value="Genomic_DNA"/>
</dbReference>
<evidence type="ECO:0000259" key="9">
    <source>
        <dbReference type="Pfam" id="PF22638"/>
    </source>
</evidence>
<gene>
    <name evidence="10" type="ORF">DU002_17675</name>
</gene>
<feature type="domain" description="Flagellar basal body rod protein N-terminal" evidence="7">
    <location>
        <begin position="9"/>
        <end position="35"/>
    </location>
</feature>
<dbReference type="GO" id="GO:0005198">
    <property type="term" value="F:structural molecule activity"/>
    <property type="evidence" value="ECO:0007669"/>
    <property type="project" value="InterPro"/>
</dbReference>
<dbReference type="Pfam" id="PF22638">
    <property type="entry name" value="FlgK_D1"/>
    <property type="match status" value="1"/>
</dbReference>
<dbReference type="InterPro" id="IPR001444">
    <property type="entry name" value="Flag_bb_rod_N"/>
</dbReference>
<keyword evidence="5" id="KW-0964">Secreted</keyword>
<dbReference type="PANTHER" id="PTHR30033">
    <property type="entry name" value="FLAGELLAR HOOK-ASSOCIATED PROTEIN 1"/>
    <property type="match status" value="1"/>
</dbReference>
<dbReference type="RefSeq" id="WP_114339778.1">
    <property type="nucleotide sequence ID" value="NZ_QPID01000013.1"/>
</dbReference>
<dbReference type="Pfam" id="PF00460">
    <property type="entry name" value="Flg_bb_rod"/>
    <property type="match status" value="1"/>
</dbReference>
<dbReference type="GO" id="GO:0044780">
    <property type="term" value="P:bacterial-type flagellum assembly"/>
    <property type="evidence" value="ECO:0007669"/>
    <property type="project" value="InterPro"/>
</dbReference>
<feature type="domain" description="Flagellar hook-associated protein FlgK helical" evidence="9">
    <location>
        <begin position="93"/>
        <end position="328"/>
    </location>
</feature>
<keyword evidence="10" id="KW-0282">Flagellum</keyword>
<keyword evidence="10" id="KW-0969">Cilium</keyword>
<comment type="caution">
    <text evidence="10">The sequence shown here is derived from an EMBL/GenBank/DDBJ whole genome shotgun (WGS) entry which is preliminary data.</text>
</comment>
<dbReference type="AlphaFoldDB" id="A0A368N282"/>